<keyword evidence="1" id="KW-0234">DNA repair</keyword>
<organism evidence="4 5">
    <name type="scientific">Blattamonas nauphoetae</name>
    <dbReference type="NCBI Taxonomy" id="2049346"/>
    <lineage>
        <taxon>Eukaryota</taxon>
        <taxon>Metamonada</taxon>
        <taxon>Preaxostyla</taxon>
        <taxon>Oxymonadida</taxon>
        <taxon>Blattamonas</taxon>
    </lineage>
</organism>
<dbReference type="InterPro" id="IPR002219">
    <property type="entry name" value="PKC_DAG/PE"/>
</dbReference>
<evidence type="ECO:0000313" key="5">
    <source>
        <dbReference type="Proteomes" id="UP001281761"/>
    </source>
</evidence>
<comment type="subcellular location">
    <subcellularLocation>
        <location evidence="1">Nucleus</location>
    </subcellularLocation>
</comment>
<comment type="caution">
    <text evidence="4">The sequence shown here is derived from an EMBL/GenBank/DDBJ whole genome shotgun (WGS) entry which is preliminary data.</text>
</comment>
<dbReference type="Proteomes" id="UP001281761">
    <property type="component" value="Unassembled WGS sequence"/>
</dbReference>
<keyword evidence="1" id="KW-0539">Nucleus</keyword>
<dbReference type="InterPro" id="IPR036388">
    <property type="entry name" value="WH-like_DNA-bd_sf"/>
</dbReference>
<evidence type="ECO:0000313" key="4">
    <source>
        <dbReference type="EMBL" id="KAK2964802.1"/>
    </source>
</evidence>
<dbReference type="InterPro" id="IPR011513">
    <property type="entry name" value="Nse1"/>
</dbReference>
<keyword evidence="1" id="KW-0863">Zinc-finger</keyword>
<dbReference type="EC" id="2.3.2.27" evidence="1"/>
<name>A0ABQ9YM35_9EUKA</name>
<keyword evidence="1" id="KW-0833">Ubl conjugation pathway</keyword>
<keyword evidence="1 4" id="KW-0808">Transferase</keyword>
<dbReference type="PANTHER" id="PTHR20973">
    <property type="entry name" value="NON-SMC ELEMENT 1-RELATED"/>
    <property type="match status" value="1"/>
</dbReference>
<gene>
    <name evidence="4" type="ORF">BLNAU_102</name>
</gene>
<evidence type="ECO:0000256" key="2">
    <source>
        <dbReference type="SAM" id="MobiDB-lite"/>
    </source>
</evidence>
<reference evidence="4 5" key="1">
    <citation type="journal article" date="2022" name="bioRxiv">
        <title>Genomics of Preaxostyla Flagellates Illuminates Evolutionary Transitions and the Path Towards Mitochondrial Loss.</title>
        <authorList>
            <person name="Novak L.V.F."/>
            <person name="Treitli S.C."/>
            <person name="Pyrih J."/>
            <person name="Halakuc P."/>
            <person name="Pipaliya S.V."/>
            <person name="Vacek V."/>
            <person name="Brzon O."/>
            <person name="Soukal P."/>
            <person name="Eme L."/>
            <person name="Dacks J.B."/>
            <person name="Karnkowska A."/>
            <person name="Elias M."/>
            <person name="Hampl V."/>
        </authorList>
    </citation>
    <scope>NUCLEOTIDE SEQUENCE [LARGE SCALE GENOMIC DNA]</scope>
    <source>
        <strain evidence="4">NAU3</strain>
        <tissue evidence="4">Gut</tissue>
    </source>
</reference>
<protein>
    <recommendedName>
        <fullName evidence="1">Non-structural maintenance of chromosomes element 1 homolog</fullName>
        <ecNumber evidence="1">2.3.2.27</ecNumber>
    </recommendedName>
</protein>
<accession>A0ABQ9YM35</accession>
<keyword evidence="1" id="KW-0862">Zinc</keyword>
<dbReference type="Pfam" id="PF07574">
    <property type="entry name" value="SMC_Nse1"/>
    <property type="match status" value="1"/>
</dbReference>
<keyword evidence="5" id="KW-1185">Reference proteome</keyword>
<sequence length="298" mass="33819">MDRQLFQLLLRNGPVVTEDTITERLHLTPGEIDACLVRLNNRLNAFALRINSVIFGQDSCLGIINVKDDSASKLGTPYTPTEISYFKQILKILLLDGEDSLVDLEAEIGRQSSVNPEKLVRQLVKDKWLAEENKMIAFGQRSFLELETNLIAISEQIGGLANICCLCSALHIGCSGSDKGVKCAHCAAKMHKRCQEDYSKRFHLCPQCRRPAEWEPIIGRRRRLELEAERLKSEGLPIPADGEFSLLNLSHPLKRRRTRAERKAAMRFEGDNDSDDLYENPAERRRRVVPKVKQEDPL</sequence>
<keyword evidence="1" id="KW-0233">DNA recombination</keyword>
<dbReference type="GO" id="GO:0061630">
    <property type="term" value="F:ubiquitin protein ligase activity"/>
    <property type="evidence" value="ECO:0007669"/>
    <property type="project" value="UniProtKB-EC"/>
</dbReference>
<keyword evidence="1" id="KW-0479">Metal-binding</keyword>
<comment type="subunit">
    <text evidence="1">Component of the Smc5-Smc6 complex.</text>
</comment>
<comment type="similarity">
    <text evidence="1">Belongs to the NSE1 family.</text>
</comment>
<feature type="region of interest" description="Disordered" evidence="2">
    <location>
        <begin position="264"/>
        <end position="298"/>
    </location>
</feature>
<comment type="catalytic activity">
    <reaction evidence="1">
        <text>S-ubiquitinyl-[E2 ubiquitin-conjugating enzyme]-L-cysteine + [acceptor protein]-L-lysine = [E2 ubiquitin-conjugating enzyme]-L-cysteine + N(6)-ubiquitinyl-[acceptor protein]-L-lysine.</text>
        <dbReference type="EC" id="2.3.2.27"/>
    </reaction>
</comment>
<proteinExistence type="inferred from homology"/>
<dbReference type="EMBL" id="JARBJD010000001">
    <property type="protein sequence ID" value="KAK2964802.1"/>
    <property type="molecule type" value="Genomic_DNA"/>
</dbReference>
<keyword evidence="4" id="KW-0012">Acyltransferase</keyword>
<evidence type="ECO:0000259" key="3">
    <source>
        <dbReference type="PROSITE" id="PS50081"/>
    </source>
</evidence>
<evidence type="ECO:0000256" key="1">
    <source>
        <dbReference type="RuleBase" id="RU368018"/>
    </source>
</evidence>
<feature type="domain" description="Phorbol-ester/DAG-type" evidence="3">
    <location>
        <begin position="164"/>
        <end position="205"/>
    </location>
</feature>
<dbReference type="Gene3D" id="1.10.10.10">
    <property type="entry name" value="Winged helix-like DNA-binding domain superfamily/Winged helix DNA-binding domain"/>
    <property type="match status" value="1"/>
</dbReference>
<dbReference type="PANTHER" id="PTHR20973:SF0">
    <property type="entry name" value="NON-STRUCTURAL MAINTENANCE OF CHROMOSOMES ELEMENT 1 HOMOLOG"/>
    <property type="match status" value="1"/>
</dbReference>
<dbReference type="PROSITE" id="PS50081">
    <property type="entry name" value="ZF_DAG_PE_2"/>
    <property type="match status" value="1"/>
</dbReference>
<keyword evidence="1" id="KW-0227">DNA damage</keyword>